<feature type="transmembrane region" description="Helical" evidence="7">
    <location>
        <begin position="37"/>
        <end position="56"/>
    </location>
</feature>
<comment type="similarity">
    <text evidence="2">Belongs to the MgtC/SapB family.</text>
</comment>
<feature type="transmembrane region" description="Helical" evidence="7">
    <location>
        <begin position="100"/>
        <end position="119"/>
    </location>
</feature>
<comment type="caution">
    <text evidence="9">The sequence shown here is derived from an EMBL/GenBank/DDBJ whole genome shotgun (WGS) entry which is preliminary data.</text>
</comment>
<evidence type="ECO:0000256" key="3">
    <source>
        <dbReference type="ARBA" id="ARBA00022475"/>
    </source>
</evidence>
<feature type="transmembrane region" description="Helical" evidence="7">
    <location>
        <begin position="6"/>
        <end position="25"/>
    </location>
</feature>
<dbReference type="InterPro" id="IPR003416">
    <property type="entry name" value="MgtC/SapB/SrpB/YhiD_fam"/>
</dbReference>
<feature type="transmembrane region" description="Helical" evidence="7">
    <location>
        <begin position="125"/>
        <end position="142"/>
    </location>
</feature>
<protein>
    <submittedName>
        <fullName evidence="9">MgtC/SapB family protein</fullName>
    </submittedName>
</protein>
<evidence type="ECO:0000256" key="6">
    <source>
        <dbReference type="ARBA" id="ARBA00023136"/>
    </source>
</evidence>
<organism evidence="9 10">
    <name type="scientific">Gracilimonas sediminicola</name>
    <dbReference type="NCBI Taxonomy" id="2952158"/>
    <lineage>
        <taxon>Bacteria</taxon>
        <taxon>Pseudomonadati</taxon>
        <taxon>Balneolota</taxon>
        <taxon>Balneolia</taxon>
        <taxon>Balneolales</taxon>
        <taxon>Balneolaceae</taxon>
        <taxon>Gracilimonas</taxon>
    </lineage>
</organism>
<dbReference type="PANTHER" id="PTHR33778">
    <property type="entry name" value="PROTEIN MGTC"/>
    <property type="match status" value="1"/>
</dbReference>
<evidence type="ECO:0000256" key="2">
    <source>
        <dbReference type="ARBA" id="ARBA00009298"/>
    </source>
</evidence>
<keyword evidence="3" id="KW-1003">Cell membrane</keyword>
<keyword evidence="6 7" id="KW-0472">Membrane</keyword>
<proteinExistence type="inferred from homology"/>
<gene>
    <name evidence="9" type="ORF">NM125_08850</name>
</gene>
<dbReference type="Proteomes" id="UP001139125">
    <property type="component" value="Unassembled WGS sequence"/>
</dbReference>
<feature type="transmembrane region" description="Helical" evidence="7">
    <location>
        <begin position="76"/>
        <end position="93"/>
    </location>
</feature>
<evidence type="ECO:0000256" key="7">
    <source>
        <dbReference type="SAM" id="Phobius"/>
    </source>
</evidence>
<comment type="subcellular location">
    <subcellularLocation>
        <location evidence="1">Cell membrane</location>
        <topology evidence="1">Multi-pass membrane protein</topology>
    </subcellularLocation>
</comment>
<dbReference type="PANTHER" id="PTHR33778:SF1">
    <property type="entry name" value="MAGNESIUM TRANSPORTER YHID-RELATED"/>
    <property type="match status" value="1"/>
</dbReference>
<reference evidence="9" key="1">
    <citation type="submission" date="2022-06" db="EMBL/GenBank/DDBJ databases">
        <title>Gracilimonas sp. CAU 1638 isolated from sea sediment.</title>
        <authorList>
            <person name="Kim W."/>
        </authorList>
    </citation>
    <scope>NUCLEOTIDE SEQUENCE</scope>
    <source>
        <strain evidence="9">CAU 1638</strain>
    </source>
</reference>
<feature type="domain" description="MgtC/SapB/SrpB/YhiD N-terminal" evidence="8">
    <location>
        <begin position="15"/>
        <end position="147"/>
    </location>
</feature>
<evidence type="ECO:0000256" key="1">
    <source>
        <dbReference type="ARBA" id="ARBA00004651"/>
    </source>
</evidence>
<accession>A0A9X2RE54</accession>
<evidence type="ECO:0000256" key="4">
    <source>
        <dbReference type="ARBA" id="ARBA00022692"/>
    </source>
</evidence>
<dbReference type="GO" id="GO:0005886">
    <property type="term" value="C:plasma membrane"/>
    <property type="evidence" value="ECO:0007669"/>
    <property type="project" value="UniProtKB-SubCell"/>
</dbReference>
<sequence length="161" mass="17274">MDLLAQSYILMDVSIALVLGGVLGLEREWKQKPAGLRTNMIIAGSAALLVSLGRVVVQDFGTLAATESFGVDPIRMLHAVIVGVSFIGAGTILKSTSKTMVRYLTTSATILMAAGIGISIALKQYMLGAGATLILVTVNFLFTRLNKWVYKISDYESPYVE</sequence>
<evidence type="ECO:0000259" key="8">
    <source>
        <dbReference type="Pfam" id="PF02308"/>
    </source>
</evidence>
<keyword evidence="4 7" id="KW-0812">Transmembrane</keyword>
<keyword evidence="10" id="KW-1185">Reference proteome</keyword>
<evidence type="ECO:0000256" key="5">
    <source>
        <dbReference type="ARBA" id="ARBA00022989"/>
    </source>
</evidence>
<keyword evidence="5 7" id="KW-1133">Transmembrane helix</keyword>
<evidence type="ECO:0000313" key="10">
    <source>
        <dbReference type="Proteomes" id="UP001139125"/>
    </source>
</evidence>
<dbReference type="AlphaFoldDB" id="A0A9X2RE54"/>
<dbReference type="InterPro" id="IPR049177">
    <property type="entry name" value="MgtC_SapB_SrpB_YhiD_N"/>
</dbReference>
<dbReference type="PRINTS" id="PR01837">
    <property type="entry name" value="MGTCSAPBPROT"/>
</dbReference>
<evidence type="ECO:0000313" key="9">
    <source>
        <dbReference type="EMBL" id="MCP9291685.1"/>
    </source>
</evidence>
<name>A0A9X2RE54_9BACT</name>
<dbReference type="RefSeq" id="WP_255134548.1">
    <property type="nucleotide sequence ID" value="NZ_JANDBC010000001.1"/>
</dbReference>
<dbReference type="EMBL" id="JANDBC010000001">
    <property type="protein sequence ID" value="MCP9291685.1"/>
    <property type="molecule type" value="Genomic_DNA"/>
</dbReference>
<dbReference type="Pfam" id="PF02308">
    <property type="entry name" value="MgtC"/>
    <property type="match status" value="1"/>
</dbReference>